<gene>
    <name evidence="2" type="ORF">D5S19_28515</name>
</gene>
<proteinExistence type="predicted"/>
<comment type="caution">
    <text evidence="2">The sequence shown here is derived from an EMBL/GenBank/DDBJ whole genome shotgun (WGS) entry which is preliminary data.</text>
</comment>
<dbReference type="Pfam" id="PF03364">
    <property type="entry name" value="Polyketide_cyc"/>
    <property type="match status" value="1"/>
</dbReference>
<dbReference type="SUPFAM" id="SSF55961">
    <property type="entry name" value="Bet v1-like"/>
    <property type="match status" value="2"/>
</dbReference>
<dbReference type="OrthoDB" id="4140564at2"/>
<organism evidence="2 3">
    <name type="scientific">Amycolatopsis panacis</name>
    <dbReference type="NCBI Taxonomy" id="2340917"/>
    <lineage>
        <taxon>Bacteria</taxon>
        <taxon>Bacillati</taxon>
        <taxon>Actinomycetota</taxon>
        <taxon>Actinomycetes</taxon>
        <taxon>Pseudonocardiales</taxon>
        <taxon>Pseudonocardiaceae</taxon>
        <taxon>Amycolatopsis</taxon>
    </lineage>
</organism>
<dbReference type="InterPro" id="IPR023393">
    <property type="entry name" value="START-like_dom_sf"/>
</dbReference>
<evidence type="ECO:0000313" key="3">
    <source>
        <dbReference type="Proteomes" id="UP000285112"/>
    </source>
</evidence>
<name>A0A419HP52_9PSEU</name>
<sequence>MSHPEAEQTQAGIIVDAPAEITYAMLVDVANWPLLYPWIAHTEFVERAPAEDLVQFWAVNPLGRIRIWTSRRYLDASALRMDIEQQGSVGPITGLTGSWTFKPLPGDRCLVESRHAFHAATPEDRAAGVTELNRHGKLQMETLKSRVENRARLAEVTWSFEDSLVVESELGQVYRALRDVGSWPAHLPYLTALEVTEDENDVQFYDVRTQDADESSRYVRICLPDKGIAYKQLTVTAPVDLHLGRWTLTETPAGVAVTSTHTVLVNPSAAEQLPELRGRLHKTLSADSLAELQLVKRLTETH</sequence>
<dbReference type="Proteomes" id="UP000285112">
    <property type="component" value="Unassembled WGS sequence"/>
</dbReference>
<feature type="domain" description="Coenzyme Q-binding protein COQ10 START" evidence="1">
    <location>
        <begin position="15"/>
        <end position="118"/>
    </location>
</feature>
<dbReference type="CDD" id="cd08861">
    <property type="entry name" value="OtcD1_ARO-CYC_like"/>
    <property type="match status" value="1"/>
</dbReference>
<reference evidence="2 3" key="1">
    <citation type="submission" date="2018-09" db="EMBL/GenBank/DDBJ databases">
        <title>YIM PH 21725 draft genome.</title>
        <authorList>
            <person name="Miao C."/>
        </authorList>
    </citation>
    <scope>NUCLEOTIDE SEQUENCE [LARGE SCALE GENOMIC DNA]</scope>
    <source>
        <strain evidence="3">YIM PH21725</strain>
    </source>
</reference>
<protein>
    <recommendedName>
        <fullName evidence="1">Coenzyme Q-binding protein COQ10 START domain-containing protein</fullName>
    </recommendedName>
</protein>
<dbReference type="InterPro" id="IPR005031">
    <property type="entry name" value="COQ10_START"/>
</dbReference>
<dbReference type="RefSeq" id="WP_120026465.1">
    <property type="nucleotide sequence ID" value="NZ_QZFV01000132.1"/>
</dbReference>
<keyword evidence="3" id="KW-1185">Reference proteome</keyword>
<evidence type="ECO:0000259" key="1">
    <source>
        <dbReference type="Pfam" id="PF03364"/>
    </source>
</evidence>
<accession>A0A419HP52</accession>
<evidence type="ECO:0000313" key="2">
    <source>
        <dbReference type="EMBL" id="RJQ78132.1"/>
    </source>
</evidence>
<dbReference type="EMBL" id="QZFV01000132">
    <property type="protein sequence ID" value="RJQ78132.1"/>
    <property type="molecule type" value="Genomic_DNA"/>
</dbReference>
<dbReference type="Gene3D" id="3.30.530.20">
    <property type="match status" value="2"/>
</dbReference>
<dbReference type="AlphaFoldDB" id="A0A419HP52"/>